<dbReference type="SUPFAM" id="SSF53098">
    <property type="entry name" value="Ribonuclease H-like"/>
    <property type="match status" value="1"/>
</dbReference>
<dbReference type="GO" id="GO:0003676">
    <property type="term" value="F:nucleic acid binding"/>
    <property type="evidence" value="ECO:0007669"/>
    <property type="project" value="InterPro"/>
</dbReference>
<dbReference type="EMBL" id="CP038033">
    <property type="protein sequence ID" value="QBQ53850.1"/>
    <property type="molecule type" value="Genomic_DNA"/>
</dbReference>
<dbReference type="KEGG" id="nwr:E3U44_04475"/>
<name>A0A4P7BXK7_9GAMM</name>
<dbReference type="InterPro" id="IPR012337">
    <property type="entry name" value="RNaseH-like_sf"/>
</dbReference>
<reference evidence="2 5" key="1">
    <citation type="submission" date="2019-03" db="EMBL/GenBank/DDBJ databases">
        <title>The genome sequence of Nitrosococcus wardiae strain D1FHST reveals the archetypal metabolic capacity of ammonia-oxidizing Gammaproteobacteria.</title>
        <authorList>
            <person name="Wang L."/>
            <person name="Lim C.K."/>
            <person name="Hanson T.E."/>
            <person name="Dang H."/>
            <person name="Klotz M.G."/>
        </authorList>
    </citation>
    <scope>NUCLEOTIDE SEQUENCE [LARGE SCALE GENOMIC DNA]</scope>
    <source>
        <strain evidence="2 5">D1FHS</strain>
    </source>
</reference>
<dbReference type="PANTHER" id="PTHR46564:SF1">
    <property type="entry name" value="TRANSPOSASE"/>
    <property type="match status" value="1"/>
</dbReference>
<dbReference type="Gene3D" id="3.30.420.10">
    <property type="entry name" value="Ribonuclease H-like superfamily/Ribonuclease H"/>
    <property type="match status" value="1"/>
</dbReference>
<dbReference type="AlphaFoldDB" id="A0A4P7BXK7"/>
<accession>A0A4P7BXK7</accession>
<dbReference type="InterPro" id="IPR047655">
    <property type="entry name" value="Transpos_IS630-like"/>
</dbReference>
<protein>
    <submittedName>
        <fullName evidence="2">IS630 family transposase</fullName>
    </submittedName>
</protein>
<dbReference type="EMBL" id="CP038033">
    <property type="protein sequence ID" value="QBQ55201.1"/>
    <property type="molecule type" value="Genomic_DNA"/>
</dbReference>
<dbReference type="InterPro" id="IPR036397">
    <property type="entry name" value="RNaseH_sf"/>
</dbReference>
<gene>
    <name evidence="2" type="ORF">E3U44_04475</name>
    <name evidence="3" type="ORF">E3U44_12285</name>
    <name evidence="4" type="ORF">E3U44_15650</name>
</gene>
<dbReference type="Pfam" id="PF13358">
    <property type="entry name" value="DDE_3"/>
    <property type="match status" value="1"/>
</dbReference>
<proteinExistence type="predicted"/>
<dbReference type="EMBL" id="CP038033">
    <property type="protein sequence ID" value="QBQ55785.1"/>
    <property type="molecule type" value="Genomic_DNA"/>
</dbReference>
<keyword evidence="5" id="KW-1185">Reference proteome</keyword>
<evidence type="ECO:0000313" key="5">
    <source>
        <dbReference type="Proteomes" id="UP000294325"/>
    </source>
</evidence>
<sequence length="176" mass="19674">MSLCSPEDFIVLDETGAVLNLTPVYGRAPQGQRAYGEKPTTQGERISTIGALSRDGVLPAMCFEGTLNGPVFLYYVEHFLWPHLQEGKVVILDNAAAHRYEEAIEKIEQTGAKVVFLPPYHPELNPIEYAWSKLKHVLKKKAARTKEQLYQALSEALTLISPQNCQAYFKHCGLCP</sequence>
<dbReference type="Proteomes" id="UP000294325">
    <property type="component" value="Chromosome"/>
</dbReference>
<evidence type="ECO:0000313" key="2">
    <source>
        <dbReference type="EMBL" id="QBQ53850.1"/>
    </source>
</evidence>
<dbReference type="InterPro" id="IPR038717">
    <property type="entry name" value="Tc1-like_DDE_dom"/>
</dbReference>
<evidence type="ECO:0000313" key="3">
    <source>
        <dbReference type="EMBL" id="QBQ55201.1"/>
    </source>
</evidence>
<dbReference type="KEGG" id="nwr:E3U44_15650"/>
<dbReference type="OrthoDB" id="5772892at2"/>
<dbReference type="KEGG" id="nwr:E3U44_12285"/>
<dbReference type="NCBIfam" id="NF033545">
    <property type="entry name" value="transpos_IS630"/>
    <property type="match status" value="1"/>
</dbReference>
<evidence type="ECO:0000313" key="4">
    <source>
        <dbReference type="EMBL" id="QBQ55785.1"/>
    </source>
</evidence>
<dbReference type="PANTHER" id="PTHR46564">
    <property type="entry name" value="TRANSPOSASE"/>
    <property type="match status" value="1"/>
</dbReference>
<feature type="domain" description="Tc1-like transposase DDE" evidence="1">
    <location>
        <begin position="9"/>
        <end position="149"/>
    </location>
</feature>
<evidence type="ECO:0000259" key="1">
    <source>
        <dbReference type="Pfam" id="PF13358"/>
    </source>
</evidence>
<organism evidence="2 5">
    <name type="scientific">Nitrosococcus wardiae</name>
    <dbReference type="NCBI Taxonomy" id="1814290"/>
    <lineage>
        <taxon>Bacteria</taxon>
        <taxon>Pseudomonadati</taxon>
        <taxon>Pseudomonadota</taxon>
        <taxon>Gammaproteobacteria</taxon>
        <taxon>Chromatiales</taxon>
        <taxon>Chromatiaceae</taxon>
        <taxon>Nitrosococcus</taxon>
    </lineage>
</organism>